<accession>A0A1I0ND99</accession>
<evidence type="ECO:0000256" key="1">
    <source>
        <dbReference type="SAM" id="Phobius"/>
    </source>
</evidence>
<dbReference type="AlphaFoldDB" id="A0A1I0ND99"/>
<keyword evidence="1" id="KW-0472">Membrane</keyword>
<keyword evidence="1" id="KW-0812">Transmembrane</keyword>
<organism evidence="2 3">
    <name type="scientific">Aliiroseovarius sediminilitoris</name>
    <dbReference type="NCBI Taxonomy" id="1173584"/>
    <lineage>
        <taxon>Bacteria</taxon>
        <taxon>Pseudomonadati</taxon>
        <taxon>Pseudomonadota</taxon>
        <taxon>Alphaproteobacteria</taxon>
        <taxon>Rhodobacterales</taxon>
        <taxon>Paracoccaceae</taxon>
        <taxon>Aliiroseovarius</taxon>
    </lineage>
</organism>
<dbReference type="EMBL" id="FOJB01000001">
    <property type="protein sequence ID" value="SEV99130.1"/>
    <property type="molecule type" value="Genomic_DNA"/>
</dbReference>
<gene>
    <name evidence="2" type="ORF">SAMN05444851_0733</name>
</gene>
<feature type="transmembrane region" description="Helical" evidence="1">
    <location>
        <begin position="68"/>
        <end position="87"/>
    </location>
</feature>
<dbReference type="RefSeq" id="WP_091428337.1">
    <property type="nucleotide sequence ID" value="NZ_FOJB01000001.1"/>
</dbReference>
<protein>
    <recommendedName>
        <fullName evidence="4">Cation/multidrug efflux pump</fullName>
    </recommendedName>
</protein>
<dbReference type="STRING" id="1173584.SAMN05444851_0733"/>
<proteinExistence type="predicted"/>
<keyword evidence="1" id="KW-1133">Transmembrane helix</keyword>
<name>A0A1I0ND99_9RHOB</name>
<evidence type="ECO:0008006" key="4">
    <source>
        <dbReference type="Google" id="ProtNLM"/>
    </source>
</evidence>
<dbReference type="OrthoDB" id="7632202at2"/>
<feature type="transmembrane region" description="Helical" evidence="1">
    <location>
        <begin position="6"/>
        <end position="24"/>
    </location>
</feature>
<keyword evidence="3" id="KW-1185">Reference proteome</keyword>
<sequence length="88" mass="10258">MGLVRLVIFGFIGLSIVYVLVSLYSRSIRLEKLEDQWAEEHPDGDETDREAWLREGMEDYKKSFRPKLILLVYVIPALFVLMSVILIN</sequence>
<dbReference type="Proteomes" id="UP000199650">
    <property type="component" value="Unassembled WGS sequence"/>
</dbReference>
<evidence type="ECO:0000313" key="2">
    <source>
        <dbReference type="EMBL" id="SEV99130.1"/>
    </source>
</evidence>
<reference evidence="2 3" key="1">
    <citation type="submission" date="2016-10" db="EMBL/GenBank/DDBJ databases">
        <authorList>
            <person name="de Groot N.N."/>
        </authorList>
    </citation>
    <scope>NUCLEOTIDE SEQUENCE [LARGE SCALE GENOMIC DNA]</scope>
    <source>
        <strain evidence="2 3">DSM 29439</strain>
    </source>
</reference>
<evidence type="ECO:0000313" key="3">
    <source>
        <dbReference type="Proteomes" id="UP000199650"/>
    </source>
</evidence>